<dbReference type="Proteomes" id="UP000245768">
    <property type="component" value="Unassembled WGS sequence"/>
</dbReference>
<evidence type="ECO:0000256" key="1">
    <source>
        <dbReference type="ARBA" id="ARBA00022692"/>
    </source>
</evidence>
<evidence type="ECO:0000256" key="3">
    <source>
        <dbReference type="ARBA" id="ARBA00023136"/>
    </source>
</evidence>
<gene>
    <name evidence="5" type="ORF">FA10DRAFT_267920</name>
</gene>
<evidence type="ECO:0000313" key="5">
    <source>
        <dbReference type="EMBL" id="PWN89344.1"/>
    </source>
</evidence>
<evidence type="ECO:0008006" key="7">
    <source>
        <dbReference type="Google" id="ProtNLM"/>
    </source>
</evidence>
<dbReference type="InterPro" id="IPR028143">
    <property type="entry name" value="Get2/sif1"/>
</dbReference>
<feature type="compositionally biased region" description="Basic and acidic residues" evidence="4">
    <location>
        <begin position="65"/>
        <end position="88"/>
    </location>
</feature>
<dbReference type="STRING" id="215250.A0A316YKK9"/>
<organism evidence="5 6">
    <name type="scientific">Acaromyces ingoldii</name>
    <dbReference type="NCBI Taxonomy" id="215250"/>
    <lineage>
        <taxon>Eukaryota</taxon>
        <taxon>Fungi</taxon>
        <taxon>Dikarya</taxon>
        <taxon>Basidiomycota</taxon>
        <taxon>Ustilaginomycotina</taxon>
        <taxon>Exobasidiomycetes</taxon>
        <taxon>Exobasidiales</taxon>
        <taxon>Cryptobasidiaceae</taxon>
        <taxon>Acaromyces</taxon>
    </lineage>
</organism>
<evidence type="ECO:0000313" key="6">
    <source>
        <dbReference type="Proteomes" id="UP000245768"/>
    </source>
</evidence>
<dbReference type="OrthoDB" id="5393181at2759"/>
<dbReference type="GO" id="GO:0006890">
    <property type="term" value="P:retrograde vesicle-mediated transport, Golgi to endoplasmic reticulum"/>
    <property type="evidence" value="ECO:0007669"/>
    <property type="project" value="TreeGrafter"/>
</dbReference>
<feature type="region of interest" description="Disordered" evidence="4">
    <location>
        <begin position="1"/>
        <end position="92"/>
    </location>
</feature>
<dbReference type="AlphaFoldDB" id="A0A316YKK9"/>
<reference evidence="5 6" key="1">
    <citation type="journal article" date="2018" name="Mol. Biol. Evol.">
        <title>Broad Genomic Sampling Reveals a Smut Pathogenic Ancestry of the Fungal Clade Ustilaginomycotina.</title>
        <authorList>
            <person name="Kijpornyongpan T."/>
            <person name="Mondo S.J."/>
            <person name="Barry K."/>
            <person name="Sandor L."/>
            <person name="Lee J."/>
            <person name="Lipzen A."/>
            <person name="Pangilinan J."/>
            <person name="LaButti K."/>
            <person name="Hainaut M."/>
            <person name="Henrissat B."/>
            <person name="Grigoriev I.V."/>
            <person name="Spatafora J.W."/>
            <person name="Aime M.C."/>
        </authorList>
    </citation>
    <scope>NUCLEOTIDE SEQUENCE [LARGE SCALE GENOMIC DNA]</scope>
    <source>
        <strain evidence="5 6">MCA 4198</strain>
    </source>
</reference>
<dbReference type="PANTHER" id="PTHR28263">
    <property type="entry name" value="GOLGI TO ER TRAFFIC PROTEIN 2"/>
    <property type="match status" value="1"/>
</dbReference>
<feature type="compositionally biased region" description="Gly residues" evidence="4">
    <location>
        <begin position="139"/>
        <end position="150"/>
    </location>
</feature>
<feature type="compositionally biased region" description="Basic and acidic residues" evidence="4">
    <location>
        <begin position="42"/>
        <end position="55"/>
    </location>
</feature>
<dbReference type="RefSeq" id="XP_025376542.1">
    <property type="nucleotide sequence ID" value="XM_025522099.1"/>
</dbReference>
<protein>
    <recommendedName>
        <fullName evidence="7">Golgi to ER traffic protein 2</fullName>
    </recommendedName>
</protein>
<keyword evidence="2" id="KW-1133">Transmembrane helix</keyword>
<evidence type="ECO:0000256" key="2">
    <source>
        <dbReference type="ARBA" id="ARBA00022989"/>
    </source>
</evidence>
<accession>A0A316YKK9</accession>
<proteinExistence type="predicted"/>
<sequence>MAEASSSSDAASEAAKARREARKARILGSGTDRLARITKTGRGGEAEVLYADKPKPLGGQAAIRDPLDEAPGRDDDPLIERATARTDTDDPDDIDISKPSASMMAAQQQQQMPSFFGGSGEGMPQDLQGMIQAMQQAMGAGGQPGPGAPGAGPDMNFPFPPGMGMGTPPSQQPADQASGPHFVDRLFNLLRVFVFIGFGFALVYNAIKTGPALAEHVVPEDEAGIVEKFAHMSTLHRWARLGYERPAHWEARYFDPESFGLPIHGIPVFWLFITLELALQSSRIMLQRSRPQPPGLLLKISNYLPHPQLRLLLRTLASYLPLVDSFVNDLAIVVFVIGCTILFAGWRVGTLPLSGGTELPAGLSIESLARQGVDAGAALGQNIAEGAAAGLSFEAAM</sequence>
<dbReference type="PANTHER" id="PTHR28263:SF1">
    <property type="entry name" value="GOLGI TO ER TRAFFIC PROTEIN 2"/>
    <property type="match status" value="1"/>
</dbReference>
<dbReference type="InParanoid" id="A0A316YKK9"/>
<dbReference type="GeneID" id="37044015"/>
<name>A0A316YKK9_9BASI</name>
<feature type="region of interest" description="Disordered" evidence="4">
    <location>
        <begin position="138"/>
        <end position="178"/>
    </location>
</feature>
<keyword evidence="1" id="KW-0812">Transmembrane</keyword>
<keyword evidence="6" id="KW-1185">Reference proteome</keyword>
<dbReference type="EMBL" id="KZ819637">
    <property type="protein sequence ID" value="PWN89344.1"/>
    <property type="molecule type" value="Genomic_DNA"/>
</dbReference>
<evidence type="ECO:0000256" key="4">
    <source>
        <dbReference type="SAM" id="MobiDB-lite"/>
    </source>
</evidence>
<feature type="compositionally biased region" description="Low complexity" evidence="4">
    <location>
        <begin position="1"/>
        <end position="14"/>
    </location>
</feature>
<keyword evidence="3" id="KW-0472">Membrane</keyword>